<accession>A0A6P9A286</accession>
<evidence type="ECO:0000313" key="4">
    <source>
        <dbReference type="Proteomes" id="UP000515158"/>
    </source>
</evidence>
<dbReference type="KEGG" id="tpal:117651207"/>
<dbReference type="PANTHER" id="PTHR10380:SF173">
    <property type="entry name" value="CUTICULAR PROTEIN 47EF, ISOFORM C-RELATED"/>
    <property type="match status" value="1"/>
</dbReference>
<proteinExistence type="predicted"/>
<dbReference type="GeneID" id="117651207"/>
<dbReference type="InterPro" id="IPR050468">
    <property type="entry name" value="Cuticle_Struct_Prot"/>
</dbReference>
<dbReference type="PROSITE" id="PS00233">
    <property type="entry name" value="CHIT_BIND_RR_1"/>
    <property type="match status" value="1"/>
</dbReference>
<dbReference type="Proteomes" id="UP000515158">
    <property type="component" value="Unplaced"/>
</dbReference>
<dbReference type="AlphaFoldDB" id="A0A6P9A286"/>
<evidence type="ECO:0000256" key="1">
    <source>
        <dbReference type="ARBA" id="ARBA00022460"/>
    </source>
</evidence>
<dbReference type="InterPro" id="IPR031311">
    <property type="entry name" value="CHIT_BIND_RR_consensus"/>
</dbReference>
<name>A0A6P9A286_THRPL</name>
<reference evidence="5" key="1">
    <citation type="submission" date="2025-08" db="UniProtKB">
        <authorList>
            <consortium name="RefSeq"/>
        </authorList>
    </citation>
    <scope>IDENTIFICATION</scope>
    <source>
        <tissue evidence="5">Total insect</tissue>
    </source>
</reference>
<sequence length="104" mass="11399">PPANNYGTPNKESGELLSEEVVIPPNTRVELRDDRNQYSHGFSDDKGTQVSEQGRLITTNGGWEYVLAKSGSYSYISPEGIPITVEYIADENGFRAKGSHIPGQ</sequence>
<dbReference type="InParanoid" id="A0A6P9A286"/>
<gene>
    <name evidence="5" type="primary">LOC117651207</name>
</gene>
<dbReference type="RefSeq" id="XP_034250911.1">
    <property type="nucleotide sequence ID" value="XM_034395020.1"/>
</dbReference>
<feature type="non-terminal residue" evidence="5">
    <location>
        <position position="1"/>
    </location>
</feature>
<keyword evidence="4" id="KW-1185">Reference proteome</keyword>
<dbReference type="GO" id="GO:0008010">
    <property type="term" value="F:structural constituent of chitin-based larval cuticle"/>
    <property type="evidence" value="ECO:0007669"/>
    <property type="project" value="TreeGrafter"/>
</dbReference>
<dbReference type="GO" id="GO:0062129">
    <property type="term" value="C:chitin-based extracellular matrix"/>
    <property type="evidence" value="ECO:0007669"/>
    <property type="project" value="TreeGrafter"/>
</dbReference>
<keyword evidence="1 2" id="KW-0193">Cuticle</keyword>
<feature type="compositionally biased region" description="Basic and acidic residues" evidence="3">
    <location>
        <begin position="33"/>
        <end position="47"/>
    </location>
</feature>
<dbReference type="InterPro" id="IPR000618">
    <property type="entry name" value="Insect_cuticle"/>
</dbReference>
<evidence type="ECO:0000256" key="3">
    <source>
        <dbReference type="SAM" id="MobiDB-lite"/>
    </source>
</evidence>
<organism evidence="5">
    <name type="scientific">Thrips palmi</name>
    <name type="common">Melon thrips</name>
    <dbReference type="NCBI Taxonomy" id="161013"/>
    <lineage>
        <taxon>Eukaryota</taxon>
        <taxon>Metazoa</taxon>
        <taxon>Ecdysozoa</taxon>
        <taxon>Arthropoda</taxon>
        <taxon>Hexapoda</taxon>
        <taxon>Insecta</taxon>
        <taxon>Pterygota</taxon>
        <taxon>Neoptera</taxon>
        <taxon>Paraneoptera</taxon>
        <taxon>Thysanoptera</taxon>
        <taxon>Terebrantia</taxon>
        <taxon>Thripoidea</taxon>
        <taxon>Thripidae</taxon>
        <taxon>Thrips</taxon>
    </lineage>
</organism>
<evidence type="ECO:0000256" key="2">
    <source>
        <dbReference type="PROSITE-ProRule" id="PRU00497"/>
    </source>
</evidence>
<dbReference type="PANTHER" id="PTHR10380">
    <property type="entry name" value="CUTICLE PROTEIN"/>
    <property type="match status" value="1"/>
</dbReference>
<dbReference type="Pfam" id="PF00379">
    <property type="entry name" value="Chitin_bind_4"/>
    <property type="match status" value="1"/>
</dbReference>
<dbReference type="OrthoDB" id="6368834at2759"/>
<evidence type="ECO:0000313" key="5">
    <source>
        <dbReference type="RefSeq" id="XP_034250911.1"/>
    </source>
</evidence>
<protein>
    <submittedName>
        <fullName evidence="5">Endocuticle structural glycoprotein SgAbd-2-like</fullName>
    </submittedName>
</protein>
<dbReference type="PROSITE" id="PS51155">
    <property type="entry name" value="CHIT_BIND_RR_2"/>
    <property type="match status" value="1"/>
</dbReference>
<feature type="region of interest" description="Disordered" evidence="3">
    <location>
        <begin position="33"/>
        <end position="52"/>
    </location>
</feature>